<dbReference type="Proteomes" id="UP001519290">
    <property type="component" value="Unassembled WGS sequence"/>
</dbReference>
<dbReference type="EMBL" id="JAGIOD010000002">
    <property type="protein sequence ID" value="MBP2383065.1"/>
    <property type="molecule type" value="Genomic_DNA"/>
</dbReference>
<keyword evidence="1" id="KW-0472">Membrane</keyword>
<proteinExistence type="predicted"/>
<name>A0ABS4X3N5_9MICO</name>
<evidence type="ECO:0000313" key="3">
    <source>
        <dbReference type="Proteomes" id="UP001519290"/>
    </source>
</evidence>
<keyword evidence="1" id="KW-0812">Transmembrane</keyword>
<organism evidence="2 3">
    <name type="scientific">Brachybacterium sacelli</name>
    <dbReference type="NCBI Taxonomy" id="173364"/>
    <lineage>
        <taxon>Bacteria</taxon>
        <taxon>Bacillati</taxon>
        <taxon>Actinomycetota</taxon>
        <taxon>Actinomycetes</taxon>
        <taxon>Micrococcales</taxon>
        <taxon>Dermabacteraceae</taxon>
        <taxon>Brachybacterium</taxon>
    </lineage>
</organism>
<gene>
    <name evidence="2" type="ORF">JOF43_003054</name>
</gene>
<comment type="caution">
    <text evidence="2">The sequence shown here is derived from an EMBL/GenBank/DDBJ whole genome shotgun (WGS) entry which is preliminary data.</text>
</comment>
<feature type="transmembrane region" description="Helical" evidence="1">
    <location>
        <begin position="76"/>
        <end position="97"/>
    </location>
</feature>
<keyword evidence="3" id="KW-1185">Reference proteome</keyword>
<evidence type="ECO:0000256" key="1">
    <source>
        <dbReference type="SAM" id="Phobius"/>
    </source>
</evidence>
<evidence type="ECO:0000313" key="2">
    <source>
        <dbReference type="EMBL" id="MBP2383065.1"/>
    </source>
</evidence>
<protein>
    <submittedName>
        <fullName evidence="2">Uncharacterized protein</fullName>
    </submittedName>
</protein>
<sequence>MLAVISAWMRRGSSRAARWWVRRVPLDEATDYANAEAIALAFTPMIAQTLIVAGLCMPVASFAVGGSGLGSTVLGAVLVVEILLWIVILLAAVYRWILPLWLYPSGLREVRRDERDRLRAAKEHRR</sequence>
<keyword evidence="1" id="KW-1133">Transmembrane helix</keyword>
<feature type="transmembrane region" description="Helical" evidence="1">
    <location>
        <begin position="40"/>
        <end position="64"/>
    </location>
</feature>
<accession>A0ABS4X3N5</accession>
<reference evidence="2 3" key="1">
    <citation type="submission" date="2021-03" db="EMBL/GenBank/DDBJ databases">
        <title>Sequencing the genomes of 1000 actinobacteria strains.</title>
        <authorList>
            <person name="Klenk H.-P."/>
        </authorList>
    </citation>
    <scope>NUCLEOTIDE SEQUENCE [LARGE SCALE GENOMIC DNA]</scope>
    <source>
        <strain evidence="2 3">DSM 14566</strain>
    </source>
</reference>